<dbReference type="InterPro" id="IPR049722">
    <property type="entry name" value="Prli42-like"/>
</dbReference>
<dbReference type="OrthoDB" id="2721782at2"/>
<dbReference type="STRING" id="482461.SAMN05216244_0201"/>
<keyword evidence="1" id="KW-0472">Membrane</keyword>
<dbReference type="NCBIfam" id="NF033880">
    <property type="entry name" value="Prli42"/>
    <property type="match status" value="1"/>
</dbReference>
<name>A0A1G9LNB9_9BACI</name>
<feature type="transmembrane region" description="Helical" evidence="1">
    <location>
        <begin position="21"/>
        <end position="44"/>
    </location>
</feature>
<keyword evidence="1" id="KW-0812">Transmembrane</keyword>
<dbReference type="AlphaFoldDB" id="A0A1G9LNB9"/>
<protein>
    <recommendedName>
        <fullName evidence="4">DUF4044 domain-containing protein</fullName>
    </recommendedName>
</protein>
<keyword evidence="1" id="KW-1133">Transmembrane helix</keyword>
<gene>
    <name evidence="2" type="ORF">SAMN05216244_0201</name>
</gene>
<organism evidence="2 3">
    <name type="scientific">Sediminibacillus halophilus</name>
    <dbReference type="NCBI Taxonomy" id="482461"/>
    <lineage>
        <taxon>Bacteria</taxon>
        <taxon>Bacillati</taxon>
        <taxon>Bacillota</taxon>
        <taxon>Bacilli</taxon>
        <taxon>Bacillales</taxon>
        <taxon>Bacillaceae</taxon>
        <taxon>Sediminibacillus</taxon>
    </lineage>
</organism>
<accession>A0A1G9LNB9</accession>
<dbReference type="RefSeq" id="WP_139186861.1">
    <property type="nucleotide sequence ID" value="NZ_FNHF01000001.1"/>
</dbReference>
<evidence type="ECO:0000256" key="1">
    <source>
        <dbReference type="SAM" id="Phobius"/>
    </source>
</evidence>
<evidence type="ECO:0008006" key="4">
    <source>
        <dbReference type="Google" id="ProtNLM"/>
    </source>
</evidence>
<dbReference type="Proteomes" id="UP000182347">
    <property type="component" value="Unassembled WGS sequence"/>
</dbReference>
<evidence type="ECO:0000313" key="2">
    <source>
        <dbReference type="EMBL" id="SDL63420.1"/>
    </source>
</evidence>
<evidence type="ECO:0000313" key="3">
    <source>
        <dbReference type="Proteomes" id="UP000182347"/>
    </source>
</evidence>
<proteinExistence type="predicted"/>
<reference evidence="3" key="1">
    <citation type="submission" date="2016-10" db="EMBL/GenBank/DDBJ databases">
        <authorList>
            <person name="Varghese N."/>
            <person name="Submissions S."/>
        </authorList>
    </citation>
    <scope>NUCLEOTIDE SEQUENCE [LARGE SCALE GENOMIC DNA]</scope>
    <source>
        <strain evidence="3">CGMCC 1.6199</strain>
    </source>
</reference>
<dbReference type="EMBL" id="FNHF01000001">
    <property type="protein sequence ID" value="SDL63420.1"/>
    <property type="molecule type" value="Genomic_DNA"/>
</dbReference>
<keyword evidence="3" id="KW-1185">Reference proteome</keyword>
<sequence>MAKNHKDQTMKRKPSKRERRIKLVIYIMIVAMVLSTVTMGLAMFI</sequence>